<name>A0A0A9D865_ARUDO</name>
<reference evidence="1" key="1">
    <citation type="submission" date="2014-09" db="EMBL/GenBank/DDBJ databases">
        <authorList>
            <person name="Magalhaes I.L.F."/>
            <person name="Oliveira U."/>
            <person name="Santos F.R."/>
            <person name="Vidigal T.H.D.A."/>
            <person name="Brescovit A.D."/>
            <person name="Santos A.J."/>
        </authorList>
    </citation>
    <scope>NUCLEOTIDE SEQUENCE</scope>
    <source>
        <tissue evidence="1">Shoot tissue taken approximately 20 cm above the soil surface</tissue>
    </source>
</reference>
<accession>A0A0A9D865</accession>
<reference evidence="1" key="2">
    <citation type="journal article" date="2015" name="Data Brief">
        <title>Shoot transcriptome of the giant reed, Arundo donax.</title>
        <authorList>
            <person name="Barrero R.A."/>
            <person name="Guerrero F.D."/>
            <person name="Moolhuijzen P."/>
            <person name="Goolsby J.A."/>
            <person name="Tidwell J."/>
            <person name="Bellgard S.E."/>
            <person name="Bellgard M.I."/>
        </authorList>
    </citation>
    <scope>NUCLEOTIDE SEQUENCE</scope>
    <source>
        <tissue evidence="1">Shoot tissue taken approximately 20 cm above the soil surface</tissue>
    </source>
</reference>
<proteinExistence type="predicted"/>
<sequence length="37" mass="4290">MKPRGFSAIKVSTGFLVRRCTMWLVSSLARAHRSYLY</sequence>
<dbReference type="EMBL" id="GBRH01215012">
    <property type="protein sequence ID" value="JAD82883.1"/>
    <property type="molecule type" value="Transcribed_RNA"/>
</dbReference>
<protein>
    <submittedName>
        <fullName evidence="1">Uncharacterized protein</fullName>
    </submittedName>
</protein>
<evidence type="ECO:0000313" key="1">
    <source>
        <dbReference type="EMBL" id="JAD82883.1"/>
    </source>
</evidence>
<organism evidence="1">
    <name type="scientific">Arundo donax</name>
    <name type="common">Giant reed</name>
    <name type="synonym">Donax arundinaceus</name>
    <dbReference type="NCBI Taxonomy" id="35708"/>
    <lineage>
        <taxon>Eukaryota</taxon>
        <taxon>Viridiplantae</taxon>
        <taxon>Streptophyta</taxon>
        <taxon>Embryophyta</taxon>
        <taxon>Tracheophyta</taxon>
        <taxon>Spermatophyta</taxon>
        <taxon>Magnoliopsida</taxon>
        <taxon>Liliopsida</taxon>
        <taxon>Poales</taxon>
        <taxon>Poaceae</taxon>
        <taxon>PACMAD clade</taxon>
        <taxon>Arundinoideae</taxon>
        <taxon>Arundineae</taxon>
        <taxon>Arundo</taxon>
    </lineage>
</organism>
<dbReference type="AlphaFoldDB" id="A0A0A9D865"/>